<dbReference type="InterPro" id="IPR057271">
    <property type="entry name" value="YagK_YfjJ_C"/>
</dbReference>
<feature type="domain" description="YagK/YfjJ C-terminal" evidence="1">
    <location>
        <begin position="34"/>
        <end position="229"/>
    </location>
</feature>
<reference evidence="2 3" key="1">
    <citation type="submission" date="2018-01" db="EMBL/GenBank/DDBJ databases">
        <title>Whole genome sequencing of Histamine producing bacteria.</title>
        <authorList>
            <person name="Butler K."/>
        </authorList>
    </citation>
    <scope>NUCLEOTIDE SEQUENCE [LARGE SCALE GENOMIC DNA]</scope>
    <source>
        <strain evidence="2 3">DSM 24669</strain>
    </source>
</reference>
<proteinExistence type="predicted"/>
<evidence type="ECO:0000313" key="2">
    <source>
        <dbReference type="EMBL" id="PSW24184.1"/>
    </source>
</evidence>
<gene>
    <name evidence="2" type="ORF">C9I94_12680</name>
</gene>
<sequence length="231" mass="27319">MRKKVFKNLRIVYPLGKLEQRYLIKLKKVLDTSLESYPRVFAIRLDLRFPDPQRVLCNDIIYSDINNIAFDEDYDVPLSSSNNCSNIMKRFIDSLKAKLVAKERSKKKVGVRVHPNTLRFAWCRERKNSENDHFHIVLFFNKDAYHRLGHARYPRSLASLIIDAWASALKYRHVGSDGLVHFSKNHSYYVNKRSIDFTKEYNDLFHRISYLAKKETKHYGEGYRCFGCSTR</sequence>
<protein>
    <submittedName>
        <fullName evidence="2">Inovirus Gp2 family protein</fullName>
    </submittedName>
</protein>
<evidence type="ECO:0000259" key="1">
    <source>
        <dbReference type="Pfam" id="PF11726"/>
    </source>
</evidence>
<accession>A0A0J8VCL2</accession>
<dbReference type="RefSeq" id="WP_048898046.1">
    <property type="nucleotide sequence ID" value="NZ_AP024852.1"/>
</dbReference>
<comment type="caution">
    <text evidence="2">The sequence shown here is derived from an EMBL/GenBank/DDBJ whole genome shotgun (WGS) entry which is preliminary data.</text>
</comment>
<dbReference type="EMBL" id="PYLZ01000006">
    <property type="protein sequence ID" value="PSW24184.1"/>
    <property type="molecule type" value="Genomic_DNA"/>
</dbReference>
<evidence type="ECO:0000313" key="3">
    <source>
        <dbReference type="Proteomes" id="UP000240481"/>
    </source>
</evidence>
<dbReference type="OrthoDB" id="5701642at2"/>
<dbReference type="STRING" id="680026.AB733_06595"/>
<dbReference type="Pfam" id="PF11726">
    <property type="entry name" value="YagK_YfjJ_C"/>
    <property type="match status" value="1"/>
</dbReference>
<organism evidence="2 3">
    <name type="scientific">Photobacterium swingsii</name>
    <dbReference type="NCBI Taxonomy" id="680026"/>
    <lineage>
        <taxon>Bacteria</taxon>
        <taxon>Pseudomonadati</taxon>
        <taxon>Pseudomonadota</taxon>
        <taxon>Gammaproteobacteria</taxon>
        <taxon>Vibrionales</taxon>
        <taxon>Vibrionaceae</taxon>
        <taxon>Photobacterium</taxon>
    </lineage>
</organism>
<name>A0A0J8VCL2_9GAMM</name>
<dbReference type="AlphaFoldDB" id="A0A0J8VCL2"/>
<keyword evidence="3" id="KW-1185">Reference proteome</keyword>
<dbReference type="Proteomes" id="UP000240481">
    <property type="component" value="Unassembled WGS sequence"/>
</dbReference>